<dbReference type="Gene3D" id="1.10.357.10">
    <property type="entry name" value="Tetracycline Repressor, domain 2"/>
    <property type="match status" value="1"/>
</dbReference>
<name>A0ABT1MVW6_9RHOB</name>
<dbReference type="Pfam" id="PF13305">
    <property type="entry name" value="TetR_C_33"/>
    <property type="match status" value="1"/>
</dbReference>
<keyword evidence="3" id="KW-0804">Transcription</keyword>
<accession>A0ABT1MVW6</accession>
<evidence type="ECO:0000256" key="2">
    <source>
        <dbReference type="ARBA" id="ARBA00023125"/>
    </source>
</evidence>
<dbReference type="Proteomes" id="UP001203945">
    <property type="component" value="Unassembled WGS sequence"/>
</dbReference>
<evidence type="ECO:0000256" key="1">
    <source>
        <dbReference type="ARBA" id="ARBA00023015"/>
    </source>
</evidence>
<dbReference type="SUPFAM" id="SSF46689">
    <property type="entry name" value="Homeodomain-like"/>
    <property type="match status" value="1"/>
</dbReference>
<dbReference type="PROSITE" id="PS50977">
    <property type="entry name" value="HTH_TETR_2"/>
    <property type="match status" value="1"/>
</dbReference>
<keyword evidence="1" id="KW-0805">Transcription regulation</keyword>
<keyword evidence="7" id="KW-1185">Reference proteome</keyword>
<dbReference type="EMBL" id="JAKZEU010000004">
    <property type="protein sequence ID" value="MCQ0970996.1"/>
    <property type="molecule type" value="Genomic_DNA"/>
</dbReference>
<reference evidence="6 7" key="1">
    <citation type="submission" date="2022-03" db="EMBL/GenBank/DDBJ databases">
        <authorList>
            <person name="He Y."/>
        </authorList>
    </citation>
    <scope>NUCLEOTIDE SEQUENCE [LARGE SCALE GENOMIC DNA]</scope>
    <source>
        <strain evidence="6 7">TK19116</strain>
    </source>
</reference>
<comment type="caution">
    <text evidence="6">The sequence shown here is derived from an EMBL/GenBank/DDBJ whole genome shotgun (WGS) entry which is preliminary data.</text>
</comment>
<dbReference type="RefSeq" id="WP_255330018.1">
    <property type="nucleotide sequence ID" value="NZ_JAKZEU010000004.1"/>
</dbReference>
<feature type="DNA-binding region" description="H-T-H motif" evidence="4">
    <location>
        <begin position="41"/>
        <end position="60"/>
    </location>
</feature>
<dbReference type="SUPFAM" id="SSF48498">
    <property type="entry name" value="Tetracyclin repressor-like, C-terminal domain"/>
    <property type="match status" value="1"/>
</dbReference>
<organism evidence="6 7">
    <name type="scientific">Paracoccus albicereus</name>
    <dbReference type="NCBI Taxonomy" id="2922394"/>
    <lineage>
        <taxon>Bacteria</taxon>
        <taxon>Pseudomonadati</taxon>
        <taxon>Pseudomonadota</taxon>
        <taxon>Alphaproteobacteria</taxon>
        <taxon>Rhodobacterales</taxon>
        <taxon>Paracoccaceae</taxon>
        <taxon>Paracoccus</taxon>
    </lineage>
</organism>
<sequence>MQYRPGFCSCYPRKEQELDIARRAVDETIRLLAERGDLDVPLTAVAHAIGCTAPALYGHFHDKSALLRAVRGEGFNRLYKEKLAVFERMRGDPFGYLRDGSYAYVRFALENPTLYRLMFTPQPRLGVSDDPWSSEAGSQILKLLLTGLRRSQDKGFLPGIDLGRYSFMFWSTVHGAVSLTLQNREMDQSAKWDAARDAVDTLMEIIAATCPDSISAS</sequence>
<evidence type="ECO:0000313" key="7">
    <source>
        <dbReference type="Proteomes" id="UP001203945"/>
    </source>
</evidence>
<gene>
    <name evidence="6" type="ORF">MLD63_11215</name>
</gene>
<dbReference type="InterPro" id="IPR025996">
    <property type="entry name" value="MT1864/Rv1816-like_C"/>
</dbReference>
<evidence type="ECO:0000256" key="4">
    <source>
        <dbReference type="PROSITE-ProRule" id="PRU00335"/>
    </source>
</evidence>
<evidence type="ECO:0000256" key="3">
    <source>
        <dbReference type="ARBA" id="ARBA00023163"/>
    </source>
</evidence>
<dbReference type="InterPro" id="IPR001647">
    <property type="entry name" value="HTH_TetR"/>
</dbReference>
<proteinExistence type="predicted"/>
<dbReference type="InterPro" id="IPR009057">
    <property type="entry name" value="Homeodomain-like_sf"/>
</dbReference>
<keyword evidence="2 4" id="KW-0238">DNA-binding</keyword>
<protein>
    <submittedName>
        <fullName evidence="6">TetR/AcrR family transcriptional regulator</fullName>
    </submittedName>
</protein>
<evidence type="ECO:0000313" key="6">
    <source>
        <dbReference type="EMBL" id="MCQ0970996.1"/>
    </source>
</evidence>
<dbReference type="InterPro" id="IPR036271">
    <property type="entry name" value="Tet_transcr_reg_TetR-rel_C_sf"/>
</dbReference>
<evidence type="ECO:0000259" key="5">
    <source>
        <dbReference type="PROSITE" id="PS50977"/>
    </source>
</evidence>
<dbReference type="Pfam" id="PF00440">
    <property type="entry name" value="TetR_N"/>
    <property type="match status" value="1"/>
</dbReference>
<feature type="domain" description="HTH tetR-type" evidence="5">
    <location>
        <begin position="18"/>
        <end position="78"/>
    </location>
</feature>